<keyword evidence="4" id="KW-1185">Reference proteome</keyword>
<keyword evidence="1" id="KW-1133">Transmembrane helix</keyword>
<protein>
    <submittedName>
        <fullName evidence="3">Uncharacterized protein</fullName>
    </submittedName>
</protein>
<accession>A0A8T0TWM5</accession>
<dbReference type="Proteomes" id="UP000823388">
    <property type="component" value="Chromosome 4K"/>
</dbReference>
<keyword evidence="1" id="KW-0812">Transmembrane</keyword>
<reference evidence="3" key="1">
    <citation type="submission" date="2020-05" db="EMBL/GenBank/DDBJ databases">
        <title>WGS assembly of Panicum virgatum.</title>
        <authorList>
            <person name="Lovell J.T."/>
            <person name="Jenkins J."/>
            <person name="Shu S."/>
            <person name="Juenger T.E."/>
            <person name="Schmutz J."/>
        </authorList>
    </citation>
    <scope>NUCLEOTIDE SEQUENCE</scope>
    <source>
        <strain evidence="3">AP13</strain>
    </source>
</reference>
<feature type="transmembrane region" description="Helical" evidence="1">
    <location>
        <begin position="34"/>
        <end position="55"/>
    </location>
</feature>
<dbReference type="EMBL" id="CM029043">
    <property type="protein sequence ID" value="KAG2613655.1"/>
    <property type="molecule type" value="Genomic_DNA"/>
</dbReference>
<dbReference type="AlphaFoldDB" id="A0A8T0TWM5"/>
<feature type="signal peptide" evidence="2">
    <location>
        <begin position="1"/>
        <end position="17"/>
    </location>
</feature>
<evidence type="ECO:0000313" key="3">
    <source>
        <dbReference type="EMBL" id="KAG2613655.1"/>
    </source>
</evidence>
<feature type="chain" id="PRO_5035744792" evidence="2">
    <location>
        <begin position="18"/>
        <end position="109"/>
    </location>
</feature>
<name>A0A8T0TWM5_PANVG</name>
<feature type="transmembrane region" description="Helical" evidence="1">
    <location>
        <begin position="62"/>
        <end position="86"/>
    </location>
</feature>
<evidence type="ECO:0000313" key="4">
    <source>
        <dbReference type="Proteomes" id="UP000823388"/>
    </source>
</evidence>
<evidence type="ECO:0000256" key="2">
    <source>
        <dbReference type="SAM" id="SignalP"/>
    </source>
</evidence>
<gene>
    <name evidence="3" type="ORF">PVAP13_4KG247800</name>
</gene>
<keyword evidence="1" id="KW-0472">Membrane</keyword>
<proteinExistence type="predicted"/>
<organism evidence="3 4">
    <name type="scientific">Panicum virgatum</name>
    <name type="common">Blackwell switchgrass</name>
    <dbReference type="NCBI Taxonomy" id="38727"/>
    <lineage>
        <taxon>Eukaryota</taxon>
        <taxon>Viridiplantae</taxon>
        <taxon>Streptophyta</taxon>
        <taxon>Embryophyta</taxon>
        <taxon>Tracheophyta</taxon>
        <taxon>Spermatophyta</taxon>
        <taxon>Magnoliopsida</taxon>
        <taxon>Liliopsida</taxon>
        <taxon>Poales</taxon>
        <taxon>Poaceae</taxon>
        <taxon>PACMAD clade</taxon>
        <taxon>Panicoideae</taxon>
        <taxon>Panicodae</taxon>
        <taxon>Paniceae</taxon>
        <taxon>Panicinae</taxon>
        <taxon>Panicum</taxon>
        <taxon>Panicum sect. Hiantes</taxon>
    </lineage>
</organism>
<sequence length="109" mass="11368">MAMAAFALFCRVLLALAAEGLPHRRLALPLRRRLLRDSAILIVLGASALFHAVAVPNTDASLGLAAAAGFLMWVAGVALLLLALMAGHFPAATRLAAQFVVEAAMAAFF</sequence>
<comment type="caution">
    <text evidence="3">The sequence shown here is derived from an EMBL/GenBank/DDBJ whole genome shotgun (WGS) entry which is preliminary data.</text>
</comment>
<keyword evidence="2" id="KW-0732">Signal</keyword>
<evidence type="ECO:0000256" key="1">
    <source>
        <dbReference type="SAM" id="Phobius"/>
    </source>
</evidence>